<evidence type="ECO:0000256" key="2">
    <source>
        <dbReference type="ARBA" id="ARBA00022448"/>
    </source>
</evidence>
<name>A0A5C8ZB66_9GAMM</name>
<reference evidence="5 6" key="1">
    <citation type="submission" date="2019-07" db="EMBL/GenBank/DDBJ databases">
        <title>Reinekea sp. strain SSH23 genome sequencing and assembly.</title>
        <authorList>
            <person name="Kim I."/>
        </authorList>
    </citation>
    <scope>NUCLEOTIDE SEQUENCE [LARGE SCALE GENOMIC DNA]</scope>
    <source>
        <strain evidence="5 6">SSH23</strain>
    </source>
</reference>
<dbReference type="Gene3D" id="3.40.190.170">
    <property type="entry name" value="Bacterial extracellular solute-binding protein, family 7"/>
    <property type="match status" value="1"/>
</dbReference>
<dbReference type="PANTHER" id="PTHR33376">
    <property type="match status" value="1"/>
</dbReference>
<dbReference type="InterPro" id="IPR038404">
    <property type="entry name" value="TRAP_DctP_sf"/>
</dbReference>
<keyword evidence="2" id="KW-0813">Transport</keyword>
<accession>A0A5C8ZB66</accession>
<dbReference type="OrthoDB" id="5670809at2"/>
<feature type="signal peptide" evidence="4">
    <location>
        <begin position="1"/>
        <end position="19"/>
    </location>
</feature>
<protein>
    <submittedName>
        <fullName evidence="5">C4-dicarboxylate ABC transporter</fullName>
    </submittedName>
</protein>
<dbReference type="GO" id="GO:0055085">
    <property type="term" value="P:transmembrane transport"/>
    <property type="evidence" value="ECO:0007669"/>
    <property type="project" value="InterPro"/>
</dbReference>
<sequence length="328" mass="36473">MKLAWITLTLCGCLTFANATVLKIATEYPDGNAILSELRMAGERIEQATEGRVSFKFYPGGVMGDALAVRRKIRIGQLNGTFIHSTAFSYEYKNAQVLNAPLLFRSFEEVDLVRAQFDDELNQGFIDSGWHTFGLIEGGFAYLMSANKVHGMEQLKQQKLWLPANDPLSEKIAKAFEINPFSLSIGDVLTGLQTGALNAFLAPPTGAIVLQWYTQADYLLDAPFMYIYGVIALSERTVASLSESDFYLVEQELTALSQRLNDLARAENIRAFDALSSLGISTVSLDDDFRHAIESEADEATDKLISSGEFDRDLYQRISDVLTDYRNP</sequence>
<comment type="similarity">
    <text evidence="1">Belongs to the bacterial solute-binding protein 7 family.</text>
</comment>
<dbReference type="Proteomes" id="UP000321764">
    <property type="component" value="Unassembled WGS sequence"/>
</dbReference>
<dbReference type="EMBL" id="VKAD01000001">
    <property type="protein sequence ID" value="TXR54040.1"/>
    <property type="molecule type" value="Genomic_DNA"/>
</dbReference>
<dbReference type="Pfam" id="PF03480">
    <property type="entry name" value="DctP"/>
    <property type="match status" value="1"/>
</dbReference>
<evidence type="ECO:0000313" key="6">
    <source>
        <dbReference type="Proteomes" id="UP000321764"/>
    </source>
</evidence>
<evidence type="ECO:0000313" key="5">
    <source>
        <dbReference type="EMBL" id="TXR54040.1"/>
    </source>
</evidence>
<dbReference type="PANTHER" id="PTHR33376:SF7">
    <property type="entry name" value="C4-DICARBOXYLATE-BINDING PROTEIN DCTB"/>
    <property type="match status" value="1"/>
</dbReference>
<evidence type="ECO:0000256" key="4">
    <source>
        <dbReference type="SAM" id="SignalP"/>
    </source>
</evidence>
<organism evidence="5 6">
    <name type="scientific">Reinekea thalattae</name>
    <dbReference type="NCBI Taxonomy" id="2593301"/>
    <lineage>
        <taxon>Bacteria</taxon>
        <taxon>Pseudomonadati</taxon>
        <taxon>Pseudomonadota</taxon>
        <taxon>Gammaproteobacteria</taxon>
        <taxon>Oceanospirillales</taxon>
        <taxon>Saccharospirillaceae</taxon>
        <taxon>Reinekea</taxon>
    </lineage>
</organism>
<evidence type="ECO:0000256" key="1">
    <source>
        <dbReference type="ARBA" id="ARBA00009023"/>
    </source>
</evidence>
<feature type="chain" id="PRO_5023068856" evidence="4">
    <location>
        <begin position="20"/>
        <end position="328"/>
    </location>
</feature>
<dbReference type="NCBIfam" id="NF037995">
    <property type="entry name" value="TRAP_S1"/>
    <property type="match status" value="1"/>
</dbReference>
<keyword evidence="6" id="KW-1185">Reference proteome</keyword>
<dbReference type="RefSeq" id="WP_147713439.1">
    <property type="nucleotide sequence ID" value="NZ_VKAD01000001.1"/>
</dbReference>
<evidence type="ECO:0000256" key="3">
    <source>
        <dbReference type="ARBA" id="ARBA00022729"/>
    </source>
</evidence>
<dbReference type="AlphaFoldDB" id="A0A5C8ZB66"/>
<keyword evidence="3 4" id="KW-0732">Signal</keyword>
<dbReference type="InterPro" id="IPR018389">
    <property type="entry name" value="DctP_fam"/>
</dbReference>
<comment type="caution">
    <text evidence="5">The sequence shown here is derived from an EMBL/GenBank/DDBJ whole genome shotgun (WGS) entry which is preliminary data.</text>
</comment>
<gene>
    <name evidence="5" type="ORF">FME95_05735</name>
</gene>
<proteinExistence type="inferred from homology"/>